<feature type="region of interest" description="Disordered" evidence="1">
    <location>
        <begin position="698"/>
        <end position="760"/>
    </location>
</feature>
<feature type="compositionally biased region" description="Basic and acidic residues" evidence="1">
    <location>
        <begin position="303"/>
        <end position="313"/>
    </location>
</feature>
<feature type="compositionally biased region" description="Basic and acidic residues" evidence="1">
    <location>
        <begin position="946"/>
        <end position="955"/>
    </location>
</feature>
<feature type="compositionally biased region" description="Low complexity" evidence="1">
    <location>
        <begin position="964"/>
        <end position="978"/>
    </location>
</feature>
<feature type="region of interest" description="Disordered" evidence="1">
    <location>
        <begin position="627"/>
        <end position="649"/>
    </location>
</feature>
<feature type="compositionally biased region" description="Polar residues" evidence="1">
    <location>
        <begin position="837"/>
        <end position="849"/>
    </location>
</feature>
<sequence length="1204" mass="128390">MPTLRWRRKTSTPLFPGAWPNSSASDQGDDQRLPVYSDDAPPQLPELRHLSPHKPCGEGEQDPAALAEEGWGFPIVLEKHGFEDDGRTVGARDRVRQASQPVTMSSPASTSAPLSASLSQASTFSDPTESEGVLTPQSIQGPPWLSPHTEASYTPNTKDNVLSSSSSFYHSFDDQTQHDQDSFAHDTTISTINANTTISSHNTADFRPHRGGTRAAYRDAPLLDFAEPLPLTRISLDWEAVTASSKASDASLQSPRLPHSPIQFSAPSTVGSPVLGGAAPILFNSEAMATTFFPVSTSSGHESSSDAHEDARHGASPPLSSPPAYSLGTDSPVLPVDVGCIQNPQPPINSPYTLMAADLDAFADAATSSSLSLPTSLHSALSVALLAEAGISERSPLSPPHLRAHSEESGVRSPSLVLAACGSITEFPTTPGAAGDCVEDDDAGDAAVEEAIRMRTRRMSAPLLRSPHTPVHRSAPRERRQTLSSRVEVQHDEVRDGAVGRSHQPAKLPVLGKMRKLGGKFLSLFGGKGARTSDPGLGVEGPTEFAVKRTRRTAVTKIEFESEHPIPLPETPARDARASRRSLPLRMSKSPSSSPQLPQRDSFLPIEDPEFASKGILSIPLQHMRGSPSIQFKKGHGASDSGHGSQNRVTRARTLTAPAKPQWSKAINPKAPAAAAKQTRRFSLSSALSRSRLDTLKTTVVPHPPVPDFPKSPTCDQHPRRDEPVRPIGMIPPTGLDAKSSQSSLKGGVASSKKGKERVRPVSMVVGSGAARRAFLDHPGPQIRVQAPTPLIGVANTSKEDVRARHTSMLVGKEKDARRDMIEVAGSKFKMHRSTRNADQNQDAGEATTSAGDAVQICVTAPEQVIEEASTEELGVSAAVVEAYNKLVTRERLPIERPGPDEVEPEAHPRPSTDAQAPRRRFSLSSAISWQRAIRARSMIVSVGRRSGESDRHGADSSGSTDVTATPPASAPGTSSSRPTHRRGRGSTFSTIIDAGVRFDILTPGFGFVMPTSTPSPRAVPSSPTASRRSNDADFRRDRDDAPVLGALDFEAAEDAIGMREYPSPDSDLDSMSFAGTTTLMESITSSISMDSSYADSFADARSELADCSVALDEPEDTLAHGAVTRLGEPFEGGEPVIKRVELISTAVGSSGSSGGGTPTTETVEREEERGFLRALGLELPVNKSHSVHGSGYIDWWFSSSVRT</sequence>
<feature type="compositionally biased region" description="Low complexity" evidence="1">
    <location>
        <begin position="581"/>
        <end position="602"/>
    </location>
</feature>
<feature type="region of interest" description="Disordered" evidence="1">
    <location>
        <begin position="295"/>
        <end position="328"/>
    </location>
</feature>
<feature type="region of interest" description="Disordered" evidence="1">
    <location>
        <begin position="1"/>
        <end position="70"/>
    </location>
</feature>
<feature type="region of interest" description="Disordered" evidence="1">
    <location>
        <begin position="830"/>
        <end position="849"/>
    </location>
</feature>
<dbReference type="AlphaFoldDB" id="A0A4Y9XQX1"/>
<feature type="compositionally biased region" description="Basic residues" evidence="1">
    <location>
        <begin position="1"/>
        <end position="10"/>
    </location>
</feature>
<evidence type="ECO:0000256" key="1">
    <source>
        <dbReference type="SAM" id="MobiDB-lite"/>
    </source>
</evidence>
<feature type="compositionally biased region" description="Basic and acidic residues" evidence="1">
    <location>
        <begin position="1029"/>
        <end position="1041"/>
    </location>
</feature>
<feature type="region of interest" description="Disordered" evidence="1">
    <location>
        <begin position="1010"/>
        <end position="1041"/>
    </location>
</feature>
<feature type="compositionally biased region" description="Polar residues" evidence="1">
    <location>
        <begin position="149"/>
        <end position="159"/>
    </location>
</feature>
<reference evidence="2 3" key="1">
    <citation type="submission" date="2019-01" db="EMBL/GenBank/DDBJ databases">
        <title>Genome sequencing of the rare red list fungi Fomitopsis rosea.</title>
        <authorList>
            <person name="Buettner E."/>
            <person name="Kellner H."/>
        </authorList>
    </citation>
    <scope>NUCLEOTIDE SEQUENCE [LARGE SCALE GENOMIC DNA]</scope>
    <source>
        <strain evidence="2 3">DSM 105464</strain>
    </source>
</reference>
<protein>
    <submittedName>
        <fullName evidence="2">Uncharacterized protein</fullName>
    </submittedName>
</protein>
<organism evidence="2 3">
    <name type="scientific">Rhodofomes roseus</name>
    <dbReference type="NCBI Taxonomy" id="34475"/>
    <lineage>
        <taxon>Eukaryota</taxon>
        <taxon>Fungi</taxon>
        <taxon>Dikarya</taxon>
        <taxon>Basidiomycota</taxon>
        <taxon>Agaricomycotina</taxon>
        <taxon>Agaricomycetes</taxon>
        <taxon>Polyporales</taxon>
        <taxon>Rhodofomes</taxon>
    </lineage>
</organism>
<gene>
    <name evidence="2" type="ORF">EVJ58_g10389</name>
</gene>
<dbReference type="EMBL" id="SEKV01001107">
    <property type="protein sequence ID" value="TFY51773.1"/>
    <property type="molecule type" value="Genomic_DNA"/>
</dbReference>
<feature type="region of interest" description="Disordered" evidence="1">
    <location>
        <begin position="95"/>
        <end position="159"/>
    </location>
</feature>
<feature type="region of interest" description="Disordered" evidence="1">
    <location>
        <begin position="465"/>
        <end position="488"/>
    </location>
</feature>
<proteinExistence type="predicted"/>
<comment type="caution">
    <text evidence="2">The sequence shown here is derived from an EMBL/GenBank/DDBJ whole genome shotgun (WGS) entry which is preliminary data.</text>
</comment>
<feature type="compositionally biased region" description="Basic and acidic residues" evidence="1">
    <location>
        <begin position="892"/>
        <end position="911"/>
    </location>
</feature>
<name>A0A4Y9XQX1_9APHY</name>
<feature type="compositionally biased region" description="Low complexity" evidence="1">
    <location>
        <begin position="315"/>
        <end position="327"/>
    </location>
</feature>
<feature type="region of interest" description="Disordered" evidence="1">
    <location>
        <begin position="892"/>
        <end position="921"/>
    </location>
</feature>
<feature type="region of interest" description="Disordered" evidence="1">
    <location>
        <begin position="943"/>
        <end position="989"/>
    </location>
</feature>
<dbReference type="Proteomes" id="UP000298390">
    <property type="component" value="Unassembled WGS sequence"/>
</dbReference>
<accession>A0A4Y9XQX1</accession>
<evidence type="ECO:0000313" key="2">
    <source>
        <dbReference type="EMBL" id="TFY51773.1"/>
    </source>
</evidence>
<evidence type="ECO:0000313" key="3">
    <source>
        <dbReference type="Proteomes" id="UP000298390"/>
    </source>
</evidence>
<feature type="region of interest" description="Disordered" evidence="1">
    <location>
        <begin position="558"/>
        <end position="603"/>
    </location>
</feature>
<feature type="compositionally biased region" description="Low complexity" evidence="1">
    <location>
        <begin position="105"/>
        <end position="123"/>
    </location>
</feature>